<protein>
    <submittedName>
        <fullName evidence="3">HTH-type transcriptional regulator MurR</fullName>
    </submittedName>
</protein>
<feature type="domain" description="HTH rpiR-type" evidence="1">
    <location>
        <begin position="1"/>
        <end position="77"/>
    </location>
</feature>
<dbReference type="PANTHER" id="PTHR30514:SF1">
    <property type="entry name" value="HTH-TYPE TRANSCRIPTIONAL REGULATOR HEXR-RELATED"/>
    <property type="match status" value="1"/>
</dbReference>
<dbReference type="PROSITE" id="PS51464">
    <property type="entry name" value="SIS"/>
    <property type="match status" value="1"/>
</dbReference>
<gene>
    <name evidence="3" type="ORF">bsdtw1_02469</name>
</gene>
<dbReference type="PANTHER" id="PTHR30514">
    <property type="entry name" value="GLUCOKINASE"/>
    <property type="match status" value="1"/>
</dbReference>
<dbReference type="AlphaFoldDB" id="A0A6V8SGR3"/>
<dbReference type="GO" id="GO:0003677">
    <property type="term" value="F:DNA binding"/>
    <property type="evidence" value="ECO:0007669"/>
    <property type="project" value="InterPro"/>
</dbReference>
<dbReference type="GO" id="GO:0003700">
    <property type="term" value="F:DNA-binding transcription factor activity"/>
    <property type="evidence" value="ECO:0007669"/>
    <property type="project" value="InterPro"/>
</dbReference>
<dbReference type="SUPFAM" id="SSF53697">
    <property type="entry name" value="SIS domain"/>
    <property type="match status" value="1"/>
</dbReference>
<dbReference type="InterPro" id="IPR000281">
    <property type="entry name" value="HTH_RpiR"/>
</dbReference>
<dbReference type="PROSITE" id="PS51071">
    <property type="entry name" value="HTH_RPIR"/>
    <property type="match status" value="1"/>
</dbReference>
<dbReference type="InterPro" id="IPR046348">
    <property type="entry name" value="SIS_dom_sf"/>
</dbReference>
<evidence type="ECO:0000259" key="1">
    <source>
        <dbReference type="PROSITE" id="PS51071"/>
    </source>
</evidence>
<sequence length="260" mass="29973">MNPFEQMEIKKNSFTKKEKIVYELMLKNVDEISRKSVTELADHMNVSQSTITRFCQKLGYDGYNDFKFSIYRYQKQVPLDDLDPSKNAFSTYSNLILQLQTSVNNDELSNLAEDIGKADNIIILGVHKSELPARLLNINLHKLSKHATFVPFGEVQDLESYIKKDDLVIVFSVKGESLKASISELVKKKAAKFAMITMNDKNPLKKMFPHFIWLPSTNRETSPVYVENQVVFMIYVDILTSYIANYIINKKDKVDPKRNV</sequence>
<dbReference type="GO" id="GO:1901135">
    <property type="term" value="P:carbohydrate derivative metabolic process"/>
    <property type="evidence" value="ECO:0007669"/>
    <property type="project" value="InterPro"/>
</dbReference>
<evidence type="ECO:0000313" key="3">
    <source>
        <dbReference type="EMBL" id="GFP76367.1"/>
    </source>
</evidence>
<feature type="domain" description="SIS" evidence="2">
    <location>
        <begin position="111"/>
        <end position="249"/>
    </location>
</feature>
<organism evidence="3 4">
    <name type="scientific">Clostridium fungisolvens</name>
    <dbReference type="NCBI Taxonomy" id="1604897"/>
    <lineage>
        <taxon>Bacteria</taxon>
        <taxon>Bacillati</taxon>
        <taxon>Bacillota</taxon>
        <taxon>Clostridia</taxon>
        <taxon>Eubacteriales</taxon>
        <taxon>Clostridiaceae</taxon>
        <taxon>Clostridium</taxon>
    </lineage>
</organism>
<accession>A0A6V8SGR3</accession>
<dbReference type="Pfam" id="PF01418">
    <property type="entry name" value="HTH_6"/>
    <property type="match status" value="1"/>
</dbReference>
<dbReference type="GO" id="GO:0097367">
    <property type="term" value="F:carbohydrate derivative binding"/>
    <property type="evidence" value="ECO:0007669"/>
    <property type="project" value="InterPro"/>
</dbReference>
<dbReference type="InterPro" id="IPR047640">
    <property type="entry name" value="RpiR-like"/>
</dbReference>
<dbReference type="InterPro" id="IPR036388">
    <property type="entry name" value="WH-like_DNA-bd_sf"/>
</dbReference>
<dbReference type="Proteomes" id="UP000580568">
    <property type="component" value="Unassembled WGS sequence"/>
</dbReference>
<evidence type="ECO:0000259" key="2">
    <source>
        <dbReference type="PROSITE" id="PS51464"/>
    </source>
</evidence>
<dbReference type="InterPro" id="IPR009057">
    <property type="entry name" value="Homeodomain-like_sf"/>
</dbReference>
<comment type="caution">
    <text evidence="3">The sequence shown here is derived from an EMBL/GenBank/DDBJ whole genome shotgun (WGS) entry which is preliminary data.</text>
</comment>
<name>A0A6V8SGR3_9CLOT</name>
<dbReference type="Pfam" id="PF01380">
    <property type="entry name" value="SIS"/>
    <property type="match status" value="1"/>
</dbReference>
<dbReference type="InterPro" id="IPR001347">
    <property type="entry name" value="SIS_dom"/>
</dbReference>
<dbReference type="Gene3D" id="3.40.50.10490">
    <property type="entry name" value="Glucose-6-phosphate isomerase like protein, domain 1"/>
    <property type="match status" value="1"/>
</dbReference>
<reference evidence="3 4" key="1">
    <citation type="submission" date="2020-07" db="EMBL/GenBank/DDBJ databases">
        <title>A new beta-1,3-glucan-decomposing anaerobic bacterium isolated from anoxic soil subjected to biological soil disinfestation.</title>
        <authorList>
            <person name="Ueki A."/>
            <person name="Tonouchi A."/>
        </authorList>
    </citation>
    <scope>NUCLEOTIDE SEQUENCE [LARGE SCALE GENOMIC DNA]</scope>
    <source>
        <strain evidence="3 4">TW1</strain>
    </source>
</reference>
<dbReference type="EMBL" id="BLZR01000001">
    <property type="protein sequence ID" value="GFP76367.1"/>
    <property type="molecule type" value="Genomic_DNA"/>
</dbReference>
<evidence type="ECO:0000313" key="4">
    <source>
        <dbReference type="Proteomes" id="UP000580568"/>
    </source>
</evidence>
<dbReference type="Gene3D" id="1.10.10.10">
    <property type="entry name" value="Winged helix-like DNA-binding domain superfamily/Winged helix DNA-binding domain"/>
    <property type="match status" value="1"/>
</dbReference>
<keyword evidence="4" id="KW-1185">Reference proteome</keyword>
<dbReference type="SUPFAM" id="SSF46689">
    <property type="entry name" value="Homeodomain-like"/>
    <property type="match status" value="1"/>
</dbReference>
<proteinExistence type="predicted"/>
<dbReference type="RefSeq" id="WP_183277801.1">
    <property type="nucleotide sequence ID" value="NZ_BLZR01000001.1"/>
</dbReference>